<dbReference type="PANTHER" id="PTHR34849:SF3">
    <property type="entry name" value="SSR2962 PROTEIN"/>
    <property type="match status" value="1"/>
</dbReference>
<dbReference type="RefSeq" id="WP_003044893.1">
    <property type="nucleotide sequence ID" value="NZ_LHCI01000106.1"/>
</dbReference>
<sequence>MGWRERITFDPQVMGGRPCIRGMRITVGTILTLLRHQTPEEILRDYPYLEREDIDAALEYAAHLADEREVAV</sequence>
<evidence type="ECO:0000313" key="2">
    <source>
        <dbReference type="Proteomes" id="UP000037685"/>
    </source>
</evidence>
<dbReference type="Pfam" id="PF04255">
    <property type="entry name" value="DUF433"/>
    <property type="match status" value="1"/>
</dbReference>
<organism evidence="1 2">
    <name type="scientific">Thermus aquaticus</name>
    <dbReference type="NCBI Taxonomy" id="271"/>
    <lineage>
        <taxon>Bacteria</taxon>
        <taxon>Thermotogati</taxon>
        <taxon>Deinococcota</taxon>
        <taxon>Deinococci</taxon>
        <taxon>Thermales</taxon>
        <taxon>Thermaceae</taxon>
        <taxon>Thermus</taxon>
    </lineage>
</organism>
<proteinExistence type="predicted"/>
<evidence type="ECO:0000313" key="1">
    <source>
        <dbReference type="EMBL" id="KOX91088.1"/>
    </source>
</evidence>
<accession>A0A0M9AGR5</accession>
<reference evidence="2" key="1">
    <citation type="submission" date="2015-07" db="EMBL/GenBank/DDBJ databases">
        <authorList>
            <person name="Zylicz-Stachula A."/>
            <person name="Jezewska-Frackowiak J."/>
            <person name="Czajkowska E."/>
            <person name="Skowron P.M."/>
        </authorList>
    </citation>
    <scope>NUCLEOTIDE SEQUENCE [LARGE SCALE GENOMIC DNA]</scope>
    <source>
        <strain evidence="2">ATCC 25104 / DSM 625 / JCM 10724 / NBRC 103206 / NCIMB 11243 / YT-1</strain>
    </source>
</reference>
<protein>
    <recommendedName>
        <fullName evidence="3">DUF433 domain-containing protein</fullName>
    </recommendedName>
</protein>
<name>A0A0M9AGR5_THEAQ</name>
<comment type="caution">
    <text evidence="1">The sequence shown here is derived from an EMBL/GenBank/DDBJ whole genome shotgun (WGS) entry which is preliminary data.</text>
</comment>
<dbReference type="SUPFAM" id="SSF46689">
    <property type="entry name" value="Homeodomain-like"/>
    <property type="match status" value="1"/>
</dbReference>
<dbReference type="PANTHER" id="PTHR34849">
    <property type="entry name" value="SSL5025 PROTEIN"/>
    <property type="match status" value="1"/>
</dbReference>
<dbReference type="InterPro" id="IPR036388">
    <property type="entry name" value="WH-like_DNA-bd_sf"/>
</dbReference>
<dbReference type="InterPro" id="IPR007367">
    <property type="entry name" value="DUF433"/>
</dbReference>
<dbReference type="EMBL" id="LHCI01000106">
    <property type="protein sequence ID" value="KOX91088.1"/>
    <property type="molecule type" value="Genomic_DNA"/>
</dbReference>
<evidence type="ECO:0008006" key="3">
    <source>
        <dbReference type="Google" id="ProtNLM"/>
    </source>
</evidence>
<gene>
    <name evidence="1" type="ORF">BVI061214_02292</name>
</gene>
<dbReference type="AlphaFoldDB" id="A0A0M9AGR5"/>
<dbReference type="Gene3D" id="1.10.10.10">
    <property type="entry name" value="Winged helix-like DNA-binding domain superfamily/Winged helix DNA-binding domain"/>
    <property type="match status" value="1"/>
</dbReference>
<dbReference type="PATRIC" id="fig|271.14.peg.2366"/>
<dbReference type="InterPro" id="IPR009057">
    <property type="entry name" value="Homeodomain-like_sf"/>
</dbReference>
<dbReference type="Proteomes" id="UP000037685">
    <property type="component" value="Unassembled WGS sequence"/>
</dbReference>